<organism evidence="2 3">
    <name type="scientific">Goodea atripinnis</name>
    <dbReference type="NCBI Taxonomy" id="208336"/>
    <lineage>
        <taxon>Eukaryota</taxon>
        <taxon>Metazoa</taxon>
        <taxon>Chordata</taxon>
        <taxon>Craniata</taxon>
        <taxon>Vertebrata</taxon>
        <taxon>Euteleostomi</taxon>
        <taxon>Actinopterygii</taxon>
        <taxon>Neopterygii</taxon>
        <taxon>Teleostei</taxon>
        <taxon>Neoteleostei</taxon>
        <taxon>Acanthomorphata</taxon>
        <taxon>Ovalentaria</taxon>
        <taxon>Atherinomorphae</taxon>
        <taxon>Cyprinodontiformes</taxon>
        <taxon>Goodeidae</taxon>
        <taxon>Goodea</taxon>
    </lineage>
</organism>
<dbReference type="EMBL" id="JAHRIO010051139">
    <property type="protein sequence ID" value="MEQ2175200.1"/>
    <property type="molecule type" value="Genomic_DNA"/>
</dbReference>
<sequence length="256" mass="28821">MGRSIETRQLLPHSGGLSIRPQRLIRRNNKRGNGRFNRGHAAQAKLGHLIHGSQSPAIRLRAGKGPRVRPASMQLLDVFRRGRNDKGGLGVTTPKEGTRWSRLGWRNTQLQTAQSRPTLFRRGSLTAATIRPKRLKEGLHLGQLRRKLIHPSGQSWGPASLGPPPRGQRHVRCRPLRRSRSLSRWQRILLDRDCPVSRLLHRGQPGQPHRSGQNAAIRGGMIRKRLPEMVNTKAGRAREGTCHDHPQDAHQRLSTT</sequence>
<feature type="region of interest" description="Disordered" evidence="1">
    <location>
        <begin position="234"/>
        <end position="256"/>
    </location>
</feature>
<reference evidence="2 3" key="1">
    <citation type="submission" date="2021-06" db="EMBL/GenBank/DDBJ databases">
        <authorList>
            <person name="Palmer J.M."/>
        </authorList>
    </citation>
    <scope>NUCLEOTIDE SEQUENCE [LARGE SCALE GENOMIC DNA]</scope>
    <source>
        <strain evidence="2 3">GA_2019</strain>
        <tissue evidence="2">Muscle</tissue>
    </source>
</reference>
<evidence type="ECO:0000256" key="1">
    <source>
        <dbReference type="SAM" id="MobiDB-lite"/>
    </source>
</evidence>
<name>A0ABV0NV85_9TELE</name>
<feature type="region of interest" description="Disordered" evidence="1">
    <location>
        <begin position="1"/>
        <end position="21"/>
    </location>
</feature>
<feature type="compositionally biased region" description="Basic and acidic residues" evidence="1">
    <location>
        <begin position="236"/>
        <end position="256"/>
    </location>
</feature>
<proteinExistence type="predicted"/>
<dbReference type="Proteomes" id="UP001476798">
    <property type="component" value="Unassembled WGS sequence"/>
</dbReference>
<evidence type="ECO:0000313" key="3">
    <source>
        <dbReference type="Proteomes" id="UP001476798"/>
    </source>
</evidence>
<feature type="region of interest" description="Disordered" evidence="1">
    <location>
        <begin position="150"/>
        <end position="171"/>
    </location>
</feature>
<comment type="caution">
    <text evidence="2">The sequence shown here is derived from an EMBL/GenBank/DDBJ whole genome shotgun (WGS) entry which is preliminary data.</text>
</comment>
<gene>
    <name evidence="2" type="ORF">GOODEAATRI_015626</name>
</gene>
<accession>A0ABV0NV85</accession>
<protein>
    <submittedName>
        <fullName evidence="2">Uncharacterized protein</fullName>
    </submittedName>
</protein>
<keyword evidence="3" id="KW-1185">Reference proteome</keyword>
<evidence type="ECO:0000313" key="2">
    <source>
        <dbReference type="EMBL" id="MEQ2175200.1"/>
    </source>
</evidence>